<comment type="caution">
    <text evidence="1">The sequence shown here is derived from an EMBL/GenBank/DDBJ whole genome shotgun (WGS) entry which is preliminary data.</text>
</comment>
<dbReference type="Proteomes" id="UP000325313">
    <property type="component" value="Unassembled WGS sequence"/>
</dbReference>
<dbReference type="EMBL" id="VDEP01000344">
    <property type="protein sequence ID" value="KAA1098945.1"/>
    <property type="molecule type" value="Genomic_DNA"/>
</dbReference>
<protein>
    <submittedName>
        <fullName evidence="1">Uncharacterized protein</fullName>
    </submittedName>
</protein>
<sequence length="93" mass="10499">MGSPQTHRILSDLLSCIFSQGQQSGSSWNTPSGVMVVICEEFIAVILEEPFDRLDYRHREGKLHRNRKAADVLSRLRAQQARSSWLISDSAVN</sequence>
<organism evidence="1 2">
    <name type="scientific">Puccinia graminis f. sp. tritici</name>
    <dbReference type="NCBI Taxonomy" id="56615"/>
    <lineage>
        <taxon>Eukaryota</taxon>
        <taxon>Fungi</taxon>
        <taxon>Dikarya</taxon>
        <taxon>Basidiomycota</taxon>
        <taxon>Pucciniomycotina</taxon>
        <taxon>Pucciniomycetes</taxon>
        <taxon>Pucciniales</taxon>
        <taxon>Pucciniaceae</taxon>
        <taxon>Puccinia</taxon>
    </lineage>
</organism>
<reference evidence="1 2" key="1">
    <citation type="submission" date="2019-05" db="EMBL/GenBank/DDBJ databases">
        <title>Emergence of the Ug99 lineage of the wheat stem rust pathogen through somatic hybridization.</title>
        <authorList>
            <person name="Li F."/>
            <person name="Upadhyaya N.M."/>
            <person name="Sperschneider J."/>
            <person name="Matny O."/>
            <person name="Nguyen-Phuc H."/>
            <person name="Mago R."/>
            <person name="Raley C."/>
            <person name="Miller M.E."/>
            <person name="Silverstein K.A.T."/>
            <person name="Henningsen E."/>
            <person name="Hirsch C.D."/>
            <person name="Visser B."/>
            <person name="Pretorius Z.A."/>
            <person name="Steffenson B.J."/>
            <person name="Schwessinger B."/>
            <person name="Dodds P.N."/>
            <person name="Figueroa M."/>
        </authorList>
    </citation>
    <scope>NUCLEOTIDE SEQUENCE [LARGE SCALE GENOMIC DNA]</scope>
    <source>
        <strain evidence="1 2">Ug99</strain>
    </source>
</reference>
<gene>
    <name evidence="1" type="ORF">PGTUg99_004785</name>
</gene>
<proteinExistence type="predicted"/>
<evidence type="ECO:0000313" key="1">
    <source>
        <dbReference type="EMBL" id="KAA1098945.1"/>
    </source>
</evidence>
<evidence type="ECO:0000313" key="2">
    <source>
        <dbReference type="Proteomes" id="UP000325313"/>
    </source>
</evidence>
<dbReference type="AlphaFoldDB" id="A0A5B0PBI8"/>
<name>A0A5B0PBI8_PUCGR</name>
<accession>A0A5B0PBI8</accession>